<dbReference type="RefSeq" id="WP_089314648.1">
    <property type="nucleotide sequence ID" value="NZ_FZNP01000011.1"/>
</dbReference>
<gene>
    <name evidence="10" type="ORF">SAMN06265355_111142</name>
</gene>
<dbReference type="PANTHER" id="PTHR46696">
    <property type="entry name" value="P450, PUTATIVE (EUROFUNG)-RELATED"/>
    <property type="match status" value="1"/>
</dbReference>
<keyword evidence="4 8" id="KW-0479">Metal-binding</keyword>
<dbReference type="FunFam" id="1.10.630.10:FF:000018">
    <property type="entry name" value="Cytochrome P450 monooxygenase"/>
    <property type="match status" value="1"/>
</dbReference>
<dbReference type="GO" id="GO:0005506">
    <property type="term" value="F:iron ion binding"/>
    <property type="evidence" value="ECO:0007669"/>
    <property type="project" value="InterPro"/>
</dbReference>
<dbReference type="InterPro" id="IPR001128">
    <property type="entry name" value="Cyt_P450"/>
</dbReference>
<evidence type="ECO:0000256" key="3">
    <source>
        <dbReference type="ARBA" id="ARBA00022617"/>
    </source>
</evidence>
<keyword evidence="7 8" id="KW-0503">Monooxygenase</keyword>
<evidence type="ECO:0000256" key="5">
    <source>
        <dbReference type="ARBA" id="ARBA00023002"/>
    </source>
</evidence>
<evidence type="ECO:0000256" key="4">
    <source>
        <dbReference type="ARBA" id="ARBA00022723"/>
    </source>
</evidence>
<dbReference type="Gene3D" id="1.10.630.10">
    <property type="entry name" value="Cytochrome P450"/>
    <property type="match status" value="1"/>
</dbReference>
<dbReference type="SUPFAM" id="SSF48264">
    <property type="entry name" value="Cytochrome P450"/>
    <property type="match status" value="1"/>
</dbReference>
<organism evidence="10 11">
    <name type="scientific">Actinomadura mexicana</name>
    <dbReference type="NCBI Taxonomy" id="134959"/>
    <lineage>
        <taxon>Bacteria</taxon>
        <taxon>Bacillati</taxon>
        <taxon>Actinomycetota</taxon>
        <taxon>Actinomycetes</taxon>
        <taxon>Streptosporangiales</taxon>
        <taxon>Thermomonosporaceae</taxon>
        <taxon>Actinomadura</taxon>
    </lineage>
</organism>
<dbReference type="Proteomes" id="UP000198420">
    <property type="component" value="Unassembled WGS sequence"/>
</dbReference>
<evidence type="ECO:0000256" key="6">
    <source>
        <dbReference type="ARBA" id="ARBA00023004"/>
    </source>
</evidence>
<keyword evidence="5 8" id="KW-0560">Oxidoreductase</keyword>
<evidence type="ECO:0000256" key="2">
    <source>
        <dbReference type="ARBA" id="ARBA00010617"/>
    </source>
</evidence>
<dbReference type="CDD" id="cd11031">
    <property type="entry name" value="Cyp158A-like"/>
    <property type="match status" value="1"/>
</dbReference>
<sequence length="394" mass="42646">MSEPTDSGGAGDHPPVPLINDVRAPGPPARVRMLSGDIGYAVTRAAEAQHVLCDPAFSSAATFLPRTPAEPRGPVGSSRVLFEMDPPEHTRLRRAVAQAFGRRRVEAMRAGIAEVVDGLLDEMAAGGPPADLVRSLCAPLPLTDICELLGVPREDRDSFRGWAETIMALRGHSQQEIDRARAAIQRYFVELVAARRAEPADDLVSELLTEPDREERITEAELVRLAITLLIAGHGPTMNQLARSVHALLTRPEMYAALRRDPELVATAVEELLRTVPSVPVGTPRLALRDVEIGGVPIPAGSTVAVSSLAANRDPALFDDPEVTDLGRTDNKHLTFGHGPHFCIGAQLARTEMRTALAALVRRFPDLCLAVPPEAVQWRTDSLFHGPLELPVTW</sequence>
<name>A0A239BVV2_9ACTN</name>
<dbReference type="PANTHER" id="PTHR46696:SF5">
    <property type="entry name" value="CYTOCHROME P450 BJ-1"/>
    <property type="match status" value="1"/>
</dbReference>
<dbReference type="GO" id="GO:0004497">
    <property type="term" value="F:monooxygenase activity"/>
    <property type="evidence" value="ECO:0007669"/>
    <property type="project" value="UniProtKB-KW"/>
</dbReference>
<keyword evidence="3 8" id="KW-0349">Heme</keyword>
<feature type="region of interest" description="Disordered" evidence="9">
    <location>
        <begin position="1"/>
        <end position="24"/>
    </location>
</feature>
<dbReference type="InterPro" id="IPR017972">
    <property type="entry name" value="Cyt_P450_CS"/>
</dbReference>
<dbReference type="OrthoDB" id="4133219at2"/>
<protein>
    <submittedName>
        <fullName evidence="10">Cytochrome P450</fullName>
    </submittedName>
</protein>
<evidence type="ECO:0000256" key="9">
    <source>
        <dbReference type="SAM" id="MobiDB-lite"/>
    </source>
</evidence>
<evidence type="ECO:0000313" key="10">
    <source>
        <dbReference type="EMBL" id="SNS12137.1"/>
    </source>
</evidence>
<dbReference type="GO" id="GO:0016705">
    <property type="term" value="F:oxidoreductase activity, acting on paired donors, with incorporation or reduction of molecular oxygen"/>
    <property type="evidence" value="ECO:0007669"/>
    <property type="project" value="InterPro"/>
</dbReference>
<comment type="similarity">
    <text evidence="2 8">Belongs to the cytochrome P450 family.</text>
</comment>
<evidence type="ECO:0000313" key="11">
    <source>
        <dbReference type="Proteomes" id="UP000198420"/>
    </source>
</evidence>
<reference evidence="11" key="1">
    <citation type="submission" date="2017-06" db="EMBL/GenBank/DDBJ databases">
        <authorList>
            <person name="Varghese N."/>
            <person name="Submissions S."/>
        </authorList>
    </citation>
    <scope>NUCLEOTIDE SEQUENCE [LARGE SCALE GENOMIC DNA]</scope>
    <source>
        <strain evidence="11">DSM 44485</strain>
    </source>
</reference>
<dbReference type="PRINTS" id="PR00359">
    <property type="entry name" value="BP450"/>
</dbReference>
<evidence type="ECO:0000256" key="7">
    <source>
        <dbReference type="ARBA" id="ARBA00023033"/>
    </source>
</evidence>
<evidence type="ECO:0000256" key="8">
    <source>
        <dbReference type="RuleBase" id="RU000461"/>
    </source>
</evidence>
<dbReference type="PROSITE" id="PS00086">
    <property type="entry name" value="CYTOCHROME_P450"/>
    <property type="match status" value="1"/>
</dbReference>
<evidence type="ECO:0000256" key="1">
    <source>
        <dbReference type="ARBA" id="ARBA00001971"/>
    </source>
</evidence>
<comment type="cofactor">
    <cofactor evidence="1">
        <name>heme</name>
        <dbReference type="ChEBI" id="CHEBI:30413"/>
    </cofactor>
</comment>
<dbReference type="InterPro" id="IPR002397">
    <property type="entry name" value="Cyt_P450_B"/>
</dbReference>
<proteinExistence type="inferred from homology"/>
<dbReference type="EMBL" id="FZNP01000011">
    <property type="protein sequence ID" value="SNS12137.1"/>
    <property type="molecule type" value="Genomic_DNA"/>
</dbReference>
<dbReference type="AlphaFoldDB" id="A0A239BVV2"/>
<dbReference type="Pfam" id="PF00067">
    <property type="entry name" value="p450"/>
    <property type="match status" value="1"/>
</dbReference>
<keyword evidence="11" id="KW-1185">Reference proteome</keyword>
<dbReference type="InterPro" id="IPR036396">
    <property type="entry name" value="Cyt_P450_sf"/>
</dbReference>
<keyword evidence="6 8" id="KW-0408">Iron</keyword>
<dbReference type="GO" id="GO:0020037">
    <property type="term" value="F:heme binding"/>
    <property type="evidence" value="ECO:0007669"/>
    <property type="project" value="InterPro"/>
</dbReference>
<accession>A0A239BVV2</accession>